<evidence type="ECO:0000313" key="4">
    <source>
        <dbReference type="Proteomes" id="UP000325315"/>
    </source>
</evidence>
<evidence type="ECO:0000259" key="2">
    <source>
        <dbReference type="Pfam" id="PF07727"/>
    </source>
</evidence>
<dbReference type="Proteomes" id="UP000325315">
    <property type="component" value="Unassembled WGS sequence"/>
</dbReference>
<proteinExistence type="predicted"/>
<name>A0A5B6WWE9_9ROSI</name>
<dbReference type="Pfam" id="PF07727">
    <property type="entry name" value="RVT_2"/>
    <property type="match status" value="1"/>
</dbReference>
<gene>
    <name evidence="3" type="ORF">EPI10_007641</name>
</gene>
<sequence length="212" mass="24600">MLKSIIILLSLVVALDYEIWQMDVKTIFLNDYLEESTYMMQPIGFIAKGNKHKVCKLLRSIYRLKQTSRSWNQRFDQVIKTFLFEQNIDEPCVYKCLGDGNVNDILLIRNDVGTLSSVQLWHLNLKGSKEQNKILERYAITDLKKGNQPSISRFHLSLEDCPKITEEKKNMRKVPYASKVGSLMYAMLCTCPNICFVGRLVSQYQKNPGLRH</sequence>
<dbReference type="AlphaFoldDB" id="A0A5B6WWE9"/>
<comment type="caution">
    <text evidence="3">The sequence shown here is derived from an EMBL/GenBank/DDBJ whole genome shotgun (WGS) entry which is preliminary data.</text>
</comment>
<keyword evidence="4" id="KW-1185">Reference proteome</keyword>
<reference evidence="4" key="1">
    <citation type="journal article" date="2019" name="Plant Biotechnol. J.">
        <title>Genome sequencing of the Australian wild diploid species Gossypium australe highlights disease resistance and delayed gland morphogenesis.</title>
        <authorList>
            <person name="Cai Y."/>
            <person name="Cai X."/>
            <person name="Wang Q."/>
            <person name="Wang P."/>
            <person name="Zhang Y."/>
            <person name="Cai C."/>
            <person name="Xu Y."/>
            <person name="Wang K."/>
            <person name="Zhou Z."/>
            <person name="Wang C."/>
            <person name="Geng S."/>
            <person name="Li B."/>
            <person name="Dong Q."/>
            <person name="Hou Y."/>
            <person name="Wang H."/>
            <person name="Ai P."/>
            <person name="Liu Z."/>
            <person name="Yi F."/>
            <person name="Sun M."/>
            <person name="An G."/>
            <person name="Cheng J."/>
            <person name="Zhang Y."/>
            <person name="Shi Q."/>
            <person name="Xie Y."/>
            <person name="Shi X."/>
            <person name="Chang Y."/>
            <person name="Huang F."/>
            <person name="Chen Y."/>
            <person name="Hong S."/>
            <person name="Mi L."/>
            <person name="Sun Q."/>
            <person name="Zhang L."/>
            <person name="Zhou B."/>
            <person name="Peng R."/>
            <person name="Zhang X."/>
            <person name="Liu F."/>
        </authorList>
    </citation>
    <scope>NUCLEOTIDE SEQUENCE [LARGE SCALE GENOMIC DNA]</scope>
    <source>
        <strain evidence="4">cv. PA1801</strain>
    </source>
</reference>
<accession>A0A5B6WWE9</accession>
<dbReference type="OrthoDB" id="1645289at2759"/>
<evidence type="ECO:0000313" key="3">
    <source>
        <dbReference type="EMBL" id="KAA3485696.1"/>
    </source>
</evidence>
<keyword evidence="1" id="KW-0732">Signal</keyword>
<feature type="signal peptide" evidence="1">
    <location>
        <begin position="1"/>
        <end position="16"/>
    </location>
</feature>
<evidence type="ECO:0000256" key="1">
    <source>
        <dbReference type="SAM" id="SignalP"/>
    </source>
</evidence>
<protein>
    <submittedName>
        <fullName evidence="3">Gag/pol protein</fullName>
    </submittedName>
</protein>
<dbReference type="EMBL" id="SMMG02000002">
    <property type="protein sequence ID" value="KAA3485696.1"/>
    <property type="molecule type" value="Genomic_DNA"/>
</dbReference>
<organism evidence="3 4">
    <name type="scientific">Gossypium australe</name>
    <dbReference type="NCBI Taxonomy" id="47621"/>
    <lineage>
        <taxon>Eukaryota</taxon>
        <taxon>Viridiplantae</taxon>
        <taxon>Streptophyta</taxon>
        <taxon>Embryophyta</taxon>
        <taxon>Tracheophyta</taxon>
        <taxon>Spermatophyta</taxon>
        <taxon>Magnoliopsida</taxon>
        <taxon>eudicotyledons</taxon>
        <taxon>Gunneridae</taxon>
        <taxon>Pentapetalae</taxon>
        <taxon>rosids</taxon>
        <taxon>malvids</taxon>
        <taxon>Malvales</taxon>
        <taxon>Malvaceae</taxon>
        <taxon>Malvoideae</taxon>
        <taxon>Gossypium</taxon>
    </lineage>
</organism>
<dbReference type="InterPro" id="IPR013103">
    <property type="entry name" value="RVT_2"/>
</dbReference>
<feature type="domain" description="Reverse transcriptase Ty1/copia-type" evidence="2">
    <location>
        <begin position="2"/>
        <end position="109"/>
    </location>
</feature>
<feature type="chain" id="PRO_5022810635" evidence="1">
    <location>
        <begin position="17"/>
        <end position="212"/>
    </location>
</feature>